<evidence type="ECO:0000313" key="1">
    <source>
        <dbReference type="EMBL" id="QSS56526.1"/>
    </source>
</evidence>
<gene>
    <name evidence="1" type="ORF">I7I53_04766</name>
</gene>
<sequence>MSVNATSKCSSLSQLFSTGDLGDFKGPLWIVGSAHHHSGILPVSAADECPLIRVAKELGLIDCPVGISRQHWGYHLDISSE</sequence>
<reference evidence="1" key="1">
    <citation type="submission" date="2021-01" db="EMBL/GenBank/DDBJ databases">
        <title>Chromosome-level genome assembly of a human fungal pathogen reveals clustering of transcriptionally co-regulated genes.</title>
        <authorList>
            <person name="Voorhies M."/>
            <person name="Cohen S."/>
            <person name="Shea T.P."/>
            <person name="Petrus S."/>
            <person name="Munoz J.F."/>
            <person name="Poplawski S."/>
            <person name="Goldman W.E."/>
            <person name="Michael T."/>
            <person name="Cuomo C.A."/>
            <person name="Sil A."/>
            <person name="Beyhan S."/>
        </authorList>
    </citation>
    <scope>NUCLEOTIDE SEQUENCE</scope>
    <source>
        <strain evidence="1">H88</strain>
    </source>
</reference>
<accession>A0A8A1LR62</accession>
<dbReference type="Proteomes" id="UP000663419">
    <property type="component" value="Chromosome 5"/>
</dbReference>
<dbReference type="VEuPathDB" id="FungiDB:I7I53_04766"/>
<name>A0A8A1LR62_AJEC8</name>
<dbReference type="AlphaFoldDB" id="A0A8A1LR62"/>
<evidence type="ECO:0000313" key="2">
    <source>
        <dbReference type="Proteomes" id="UP000663419"/>
    </source>
</evidence>
<dbReference type="EMBL" id="CP069106">
    <property type="protein sequence ID" value="QSS56526.1"/>
    <property type="molecule type" value="Genomic_DNA"/>
</dbReference>
<organism evidence="1 2">
    <name type="scientific">Ajellomyces capsulatus (strain H88)</name>
    <name type="common">Darling's disease fungus</name>
    <name type="synonym">Histoplasma capsulatum</name>
    <dbReference type="NCBI Taxonomy" id="544711"/>
    <lineage>
        <taxon>Eukaryota</taxon>
        <taxon>Fungi</taxon>
        <taxon>Dikarya</taxon>
        <taxon>Ascomycota</taxon>
        <taxon>Pezizomycotina</taxon>
        <taxon>Eurotiomycetes</taxon>
        <taxon>Eurotiomycetidae</taxon>
        <taxon>Onygenales</taxon>
        <taxon>Ajellomycetaceae</taxon>
        <taxon>Histoplasma</taxon>
    </lineage>
</organism>
<protein>
    <submittedName>
        <fullName evidence="1">Uncharacterized protein</fullName>
    </submittedName>
</protein>
<proteinExistence type="predicted"/>